<dbReference type="InterPro" id="IPR021308">
    <property type="entry name" value="GfcB"/>
</dbReference>
<organism evidence="2 3">
    <name type="scientific">Pseudooceanicola sediminis</name>
    <dbReference type="NCBI Taxonomy" id="2211117"/>
    <lineage>
        <taxon>Bacteria</taxon>
        <taxon>Pseudomonadati</taxon>
        <taxon>Pseudomonadota</taxon>
        <taxon>Alphaproteobacteria</taxon>
        <taxon>Rhodobacterales</taxon>
        <taxon>Paracoccaceae</taxon>
        <taxon>Pseudooceanicola</taxon>
    </lineage>
</organism>
<dbReference type="EMBL" id="QWJJ01000021">
    <property type="protein sequence ID" value="RII37141.1"/>
    <property type="molecule type" value="Genomic_DNA"/>
</dbReference>
<proteinExistence type="predicted"/>
<sequence length="232" mass="24723">MIPGPHQAGGHAVTRIALSGMVLCALLAGCSSDGELQRVGRATLSDALRAAPVSGDPVPAYQRLPAHPAMGARRESGGAEVILRRRDRSADGVETWIAPDGSGFSFRDGVLIGTRGLGDDLMAADVTDLRARLADGQDGRSERFHSYLTGEGQIEVRSYVCDLTHVLQPRPGLRETCAGVSDSFTNTYFTPPGPTTDRTTDRTRAEAPARSVETSRQYVSAATGALRFRNLD</sequence>
<evidence type="ECO:0000313" key="3">
    <source>
        <dbReference type="Proteomes" id="UP000265848"/>
    </source>
</evidence>
<feature type="region of interest" description="Disordered" evidence="1">
    <location>
        <begin position="189"/>
        <end position="213"/>
    </location>
</feature>
<evidence type="ECO:0000313" key="2">
    <source>
        <dbReference type="EMBL" id="RII37141.1"/>
    </source>
</evidence>
<reference evidence="2 3" key="1">
    <citation type="submission" date="2018-08" db="EMBL/GenBank/DDBJ databases">
        <title>Pseudooceanicola sediminis CY03 in the family Rhodobacteracea.</title>
        <authorList>
            <person name="Zhang Y.-J."/>
        </authorList>
    </citation>
    <scope>NUCLEOTIDE SEQUENCE [LARGE SCALE GENOMIC DNA]</scope>
    <source>
        <strain evidence="2 3">CY03</strain>
    </source>
</reference>
<dbReference type="Pfam" id="PF11102">
    <property type="entry name" value="YjbF"/>
    <property type="match status" value="1"/>
</dbReference>
<feature type="compositionally biased region" description="Basic and acidic residues" evidence="1">
    <location>
        <begin position="198"/>
        <end position="207"/>
    </location>
</feature>
<evidence type="ECO:0008006" key="4">
    <source>
        <dbReference type="Google" id="ProtNLM"/>
    </source>
</evidence>
<gene>
    <name evidence="2" type="ORF">DL237_18845</name>
</gene>
<protein>
    <recommendedName>
        <fullName evidence="4">YjbF family lipoprotein</fullName>
    </recommendedName>
</protein>
<comment type="caution">
    <text evidence="2">The sequence shown here is derived from an EMBL/GenBank/DDBJ whole genome shotgun (WGS) entry which is preliminary data.</text>
</comment>
<dbReference type="InterPro" id="IPR023373">
    <property type="entry name" value="YmcC_sf"/>
</dbReference>
<dbReference type="Gene3D" id="2.40.360.10">
    <property type="entry name" value="YmcC-like"/>
    <property type="match status" value="1"/>
</dbReference>
<keyword evidence="3" id="KW-1185">Reference proteome</keyword>
<dbReference type="Proteomes" id="UP000265848">
    <property type="component" value="Unassembled WGS sequence"/>
</dbReference>
<dbReference type="AlphaFoldDB" id="A0A399IVS8"/>
<name>A0A399IVS8_9RHOB</name>
<evidence type="ECO:0000256" key="1">
    <source>
        <dbReference type="SAM" id="MobiDB-lite"/>
    </source>
</evidence>
<dbReference type="SUPFAM" id="SSF159270">
    <property type="entry name" value="YmcC-like"/>
    <property type="match status" value="1"/>
</dbReference>
<accession>A0A399IVS8</accession>